<dbReference type="Pfam" id="PF00753">
    <property type="entry name" value="Lactamase_B"/>
    <property type="match status" value="1"/>
</dbReference>
<gene>
    <name evidence="2" type="ORF">ACFQJ4_02130</name>
</gene>
<dbReference type="SUPFAM" id="SSF56281">
    <property type="entry name" value="Metallo-hydrolase/oxidoreductase"/>
    <property type="match status" value="1"/>
</dbReference>
<comment type="caution">
    <text evidence="2">The sequence shown here is derived from an EMBL/GenBank/DDBJ whole genome shotgun (WGS) entry which is preliminary data.</text>
</comment>
<dbReference type="RefSeq" id="WP_276235106.1">
    <property type="nucleotide sequence ID" value="NZ_CP119802.1"/>
</dbReference>
<feature type="domain" description="Metallo-beta-lactamase" evidence="1">
    <location>
        <begin position="16"/>
        <end position="208"/>
    </location>
</feature>
<sequence length="235" mass="25147">MVTQLRDGVWRIECRGVNAYLADDRDHDEGALTLVDTGTPMDAARIRDGVRDAGFSLDDVGRVLITHFDVDHVGGLAELDLDAEVYMGAGDTGFFVGDEKPPAGNRKGAFQRLAGLFVAAPDVEVTRVADGDTVGSFTVFHTPGHTPGHVAYVSEALSVAFVGDLVTESGGRLAPSPWYLSYDTDRVRDSIHYLADAEPAVEVIAMGHGVPFLRDGAVRLAELGERIEAPDRATP</sequence>
<dbReference type="PANTHER" id="PTHR42951:SF4">
    <property type="entry name" value="ACYL-COENZYME A THIOESTERASE MBLAC2"/>
    <property type="match status" value="1"/>
</dbReference>
<evidence type="ECO:0000313" key="3">
    <source>
        <dbReference type="Proteomes" id="UP001596398"/>
    </source>
</evidence>
<dbReference type="SMART" id="SM00849">
    <property type="entry name" value="Lactamase_B"/>
    <property type="match status" value="1"/>
</dbReference>
<proteinExistence type="predicted"/>
<accession>A0ABD5ZKM7</accession>
<dbReference type="Gene3D" id="3.60.15.10">
    <property type="entry name" value="Ribonuclease Z/Hydroxyacylglutathione hydrolase-like"/>
    <property type="match status" value="1"/>
</dbReference>
<dbReference type="InterPro" id="IPR050855">
    <property type="entry name" value="NDM-1-like"/>
</dbReference>
<dbReference type="EMBL" id="JBHTAP010000001">
    <property type="protein sequence ID" value="MFC7234107.1"/>
    <property type="molecule type" value="Genomic_DNA"/>
</dbReference>
<dbReference type="InterPro" id="IPR036866">
    <property type="entry name" value="RibonucZ/Hydroxyglut_hydro"/>
</dbReference>
<protein>
    <submittedName>
        <fullName evidence="2">MBL fold metallo-hydrolase</fullName>
    </submittedName>
</protein>
<dbReference type="InterPro" id="IPR001279">
    <property type="entry name" value="Metallo-B-lactamas"/>
</dbReference>
<dbReference type="GeneID" id="79265771"/>
<reference evidence="2 3" key="1">
    <citation type="journal article" date="2019" name="Int. J. Syst. Evol. Microbiol.">
        <title>The Global Catalogue of Microorganisms (GCM) 10K type strain sequencing project: providing services to taxonomists for standard genome sequencing and annotation.</title>
        <authorList>
            <consortium name="The Broad Institute Genomics Platform"/>
            <consortium name="The Broad Institute Genome Sequencing Center for Infectious Disease"/>
            <person name="Wu L."/>
            <person name="Ma J."/>
        </authorList>
    </citation>
    <scope>NUCLEOTIDE SEQUENCE [LARGE SCALE GENOMIC DNA]</scope>
    <source>
        <strain evidence="2 3">DT85</strain>
    </source>
</reference>
<evidence type="ECO:0000313" key="2">
    <source>
        <dbReference type="EMBL" id="MFC7234107.1"/>
    </source>
</evidence>
<name>A0ABD5ZKM7_9EURY</name>
<organism evidence="2 3">
    <name type="scientific">Halosegnis marinus</name>
    <dbReference type="NCBI Taxonomy" id="3034023"/>
    <lineage>
        <taxon>Archaea</taxon>
        <taxon>Methanobacteriati</taxon>
        <taxon>Methanobacteriota</taxon>
        <taxon>Stenosarchaea group</taxon>
        <taxon>Halobacteria</taxon>
        <taxon>Halobacteriales</taxon>
        <taxon>Natronomonadaceae</taxon>
        <taxon>Halosegnis</taxon>
    </lineage>
</organism>
<evidence type="ECO:0000259" key="1">
    <source>
        <dbReference type="SMART" id="SM00849"/>
    </source>
</evidence>
<keyword evidence="3" id="KW-1185">Reference proteome</keyword>
<dbReference type="AlphaFoldDB" id="A0ABD5ZKM7"/>
<dbReference type="CDD" id="cd07721">
    <property type="entry name" value="yflN-like_MBL-fold"/>
    <property type="match status" value="1"/>
</dbReference>
<dbReference type="Proteomes" id="UP001596398">
    <property type="component" value="Unassembled WGS sequence"/>
</dbReference>
<dbReference type="PANTHER" id="PTHR42951">
    <property type="entry name" value="METALLO-BETA-LACTAMASE DOMAIN-CONTAINING"/>
    <property type="match status" value="1"/>
</dbReference>